<proteinExistence type="predicted"/>
<dbReference type="Pfam" id="PF07030">
    <property type="entry name" value="Phage_Mu_Gp36"/>
    <property type="match status" value="1"/>
</dbReference>
<dbReference type="InterPro" id="IPR009752">
    <property type="entry name" value="Phage_Mu_GpJ"/>
</dbReference>
<dbReference type="RefSeq" id="WP_206572898.1">
    <property type="nucleotide sequence ID" value="NZ_JAFKCV010000003.1"/>
</dbReference>
<dbReference type="AlphaFoldDB" id="A0A939INF8"/>
<dbReference type="Proteomes" id="UP000664654">
    <property type="component" value="Unassembled WGS sequence"/>
</dbReference>
<protein>
    <submittedName>
        <fullName evidence="1">DUF1320 domain-containing protein</fullName>
    </submittedName>
</protein>
<reference evidence="1" key="1">
    <citation type="submission" date="2021-03" db="EMBL/GenBank/DDBJ databases">
        <title>novel species isolated from a fishpond in China.</title>
        <authorList>
            <person name="Lu H."/>
            <person name="Cai Z."/>
        </authorList>
    </citation>
    <scope>NUCLEOTIDE SEQUENCE</scope>
    <source>
        <strain evidence="1">JCM 30855</strain>
    </source>
</reference>
<evidence type="ECO:0000313" key="1">
    <source>
        <dbReference type="EMBL" id="MBN7824775.1"/>
    </source>
</evidence>
<evidence type="ECO:0000313" key="2">
    <source>
        <dbReference type="Proteomes" id="UP000664654"/>
    </source>
</evidence>
<accession>A0A939INF8</accession>
<gene>
    <name evidence="1" type="ORF">J0A66_05995</name>
</gene>
<dbReference type="EMBL" id="JAFKCV010000003">
    <property type="protein sequence ID" value="MBN7824775.1"/>
    <property type="molecule type" value="Genomic_DNA"/>
</dbReference>
<comment type="caution">
    <text evidence="1">The sequence shown here is derived from an EMBL/GenBank/DDBJ whole genome shotgun (WGS) entry which is preliminary data.</text>
</comment>
<sequence length="165" mass="17723">MYLSPAQLQVRLGLQELTRIVGARYVGGVNAEVLEAAINAEILDGYTPALVETAQLALEFINQELASATSVINGYLAANGRYSLPLSQTVIDASPLAGICYDLVRYQLMRAADDQTQRNYDLAMAKLRDISKGVISLGEQDPAGVSTTVHVGRSQSGWDFGGFGR</sequence>
<name>A0A939INF8_9ALTE</name>
<keyword evidence="2" id="KW-1185">Reference proteome</keyword>
<organism evidence="1 2">
    <name type="scientific">Bowmanella dokdonensis</name>
    <dbReference type="NCBI Taxonomy" id="751969"/>
    <lineage>
        <taxon>Bacteria</taxon>
        <taxon>Pseudomonadati</taxon>
        <taxon>Pseudomonadota</taxon>
        <taxon>Gammaproteobacteria</taxon>
        <taxon>Alteromonadales</taxon>
        <taxon>Alteromonadaceae</taxon>
        <taxon>Bowmanella</taxon>
    </lineage>
</organism>